<reference evidence="4 5" key="1">
    <citation type="submission" date="2017-06" db="EMBL/GenBank/DDBJ databases">
        <title>Cultured bacterium strain Saccharothrix yanglingensis Hhs.015.</title>
        <authorList>
            <person name="Xia Y."/>
        </authorList>
    </citation>
    <scope>NUCLEOTIDE SEQUENCE [LARGE SCALE GENOMIC DNA]</scope>
    <source>
        <strain evidence="4 5">Hhs.015</strain>
    </source>
</reference>
<comment type="caution">
    <text evidence="4">The sequence shown here is derived from an EMBL/GenBank/DDBJ whole genome shotgun (WGS) entry which is preliminary data.</text>
</comment>
<evidence type="ECO:0000313" key="5">
    <source>
        <dbReference type="Proteomes" id="UP001225605"/>
    </source>
</evidence>
<dbReference type="SUPFAM" id="SSF55729">
    <property type="entry name" value="Acyl-CoA N-acyltransferases (Nat)"/>
    <property type="match status" value="1"/>
</dbReference>
<dbReference type="PANTHER" id="PTHR43877:SF2">
    <property type="entry name" value="AMINOALKYLPHOSPHONATE N-ACETYLTRANSFERASE-RELATED"/>
    <property type="match status" value="1"/>
</dbReference>
<proteinExistence type="predicted"/>
<dbReference type="Gene3D" id="3.40.630.30">
    <property type="match status" value="1"/>
</dbReference>
<organism evidence="4 5">
    <name type="scientific">Saccharothrix yanglingensis</name>
    <dbReference type="NCBI Taxonomy" id="659496"/>
    <lineage>
        <taxon>Bacteria</taxon>
        <taxon>Bacillati</taxon>
        <taxon>Actinomycetota</taxon>
        <taxon>Actinomycetes</taxon>
        <taxon>Pseudonocardiales</taxon>
        <taxon>Pseudonocardiaceae</taxon>
        <taxon>Saccharothrix</taxon>
    </lineage>
</organism>
<keyword evidence="2" id="KW-0012">Acyltransferase</keyword>
<dbReference type="InterPro" id="IPR050832">
    <property type="entry name" value="Bact_Acetyltransf"/>
</dbReference>
<protein>
    <submittedName>
        <fullName evidence="4">GNAT family N-acetyltransferase</fullName>
    </submittedName>
</protein>
<dbReference type="Pfam" id="PF00583">
    <property type="entry name" value="Acetyltransf_1"/>
    <property type="match status" value="1"/>
</dbReference>
<sequence length="199" mass="21529">MSTARSTASRSRRTCCAATGVDFTRVRNAENRVSEWPTGGENLSVTSWTVQPASVDSPVAVAVIRDYLADIIARHYGRPATPQEVDLAISEDPTDDLAVFFTGGRGPVVEGCAGYRFVNPGTAELKRGYVRPEARGTGGGAALPAAVEESAVSSGATSIRLDTRADLVEARALYARHGYREVAPFNHDRYAEHWFEKRL</sequence>
<accession>A0ABU0WWM2</accession>
<gene>
    <name evidence="4" type="ORF">CKY47_09740</name>
</gene>
<evidence type="ECO:0000256" key="2">
    <source>
        <dbReference type="ARBA" id="ARBA00023315"/>
    </source>
</evidence>
<dbReference type="PANTHER" id="PTHR43877">
    <property type="entry name" value="AMINOALKYLPHOSPHONATE N-ACETYLTRANSFERASE-RELATED-RELATED"/>
    <property type="match status" value="1"/>
</dbReference>
<name>A0ABU0WWM2_9PSEU</name>
<evidence type="ECO:0000313" key="4">
    <source>
        <dbReference type="EMBL" id="MDQ2584257.1"/>
    </source>
</evidence>
<keyword evidence="5" id="KW-1185">Reference proteome</keyword>
<evidence type="ECO:0000259" key="3">
    <source>
        <dbReference type="PROSITE" id="PS51186"/>
    </source>
</evidence>
<dbReference type="InterPro" id="IPR000182">
    <property type="entry name" value="GNAT_dom"/>
</dbReference>
<dbReference type="CDD" id="cd04301">
    <property type="entry name" value="NAT_SF"/>
    <property type="match status" value="1"/>
</dbReference>
<feature type="domain" description="N-acetyltransferase" evidence="3">
    <location>
        <begin position="62"/>
        <end position="199"/>
    </location>
</feature>
<keyword evidence="1" id="KW-0808">Transferase</keyword>
<dbReference type="Proteomes" id="UP001225605">
    <property type="component" value="Unassembled WGS sequence"/>
</dbReference>
<dbReference type="PROSITE" id="PS51186">
    <property type="entry name" value="GNAT"/>
    <property type="match status" value="1"/>
</dbReference>
<dbReference type="EMBL" id="NSDM01000003">
    <property type="protein sequence ID" value="MDQ2584257.1"/>
    <property type="molecule type" value="Genomic_DNA"/>
</dbReference>
<dbReference type="InterPro" id="IPR016181">
    <property type="entry name" value="Acyl_CoA_acyltransferase"/>
</dbReference>
<evidence type="ECO:0000256" key="1">
    <source>
        <dbReference type="ARBA" id="ARBA00022679"/>
    </source>
</evidence>